<evidence type="ECO:0000256" key="2">
    <source>
        <dbReference type="SAM" id="Phobius"/>
    </source>
</evidence>
<organism evidence="3 4">
    <name type="scientific">Sphingomonas hylomeconis</name>
    <dbReference type="NCBI Taxonomy" id="1395958"/>
    <lineage>
        <taxon>Bacteria</taxon>
        <taxon>Pseudomonadati</taxon>
        <taxon>Pseudomonadota</taxon>
        <taxon>Alphaproteobacteria</taxon>
        <taxon>Sphingomonadales</taxon>
        <taxon>Sphingomonadaceae</taxon>
        <taxon>Sphingomonas</taxon>
    </lineage>
</organism>
<dbReference type="EMBL" id="JBHRXP010000004">
    <property type="protein sequence ID" value="MFC3580594.1"/>
    <property type="molecule type" value="Genomic_DNA"/>
</dbReference>
<comment type="caution">
    <text evidence="3">The sequence shown here is derived from an EMBL/GenBank/DDBJ whole genome shotgun (WGS) entry which is preliminary data.</text>
</comment>
<protein>
    <submittedName>
        <fullName evidence="3">Uncharacterized protein</fullName>
    </submittedName>
</protein>
<reference evidence="4" key="1">
    <citation type="journal article" date="2019" name="Int. J. Syst. Evol. Microbiol.">
        <title>The Global Catalogue of Microorganisms (GCM) 10K type strain sequencing project: providing services to taxonomists for standard genome sequencing and annotation.</title>
        <authorList>
            <consortium name="The Broad Institute Genomics Platform"/>
            <consortium name="The Broad Institute Genome Sequencing Center for Infectious Disease"/>
            <person name="Wu L."/>
            <person name="Ma J."/>
        </authorList>
    </citation>
    <scope>NUCLEOTIDE SEQUENCE [LARGE SCALE GENOMIC DNA]</scope>
    <source>
        <strain evidence="4">KCTC 42739</strain>
    </source>
</reference>
<feature type="coiled-coil region" evidence="1">
    <location>
        <begin position="56"/>
        <end position="83"/>
    </location>
</feature>
<evidence type="ECO:0000313" key="4">
    <source>
        <dbReference type="Proteomes" id="UP001595713"/>
    </source>
</evidence>
<accession>A0ABV7SWY6</accession>
<keyword evidence="4" id="KW-1185">Reference proteome</keyword>
<keyword evidence="2" id="KW-0472">Membrane</keyword>
<feature type="transmembrane region" description="Helical" evidence="2">
    <location>
        <begin position="6"/>
        <end position="26"/>
    </location>
</feature>
<dbReference type="RefSeq" id="WP_261294835.1">
    <property type="nucleotide sequence ID" value="NZ_JANQBK010000011.1"/>
</dbReference>
<dbReference type="Proteomes" id="UP001595713">
    <property type="component" value="Unassembled WGS sequence"/>
</dbReference>
<proteinExistence type="predicted"/>
<keyword evidence="2" id="KW-0812">Transmembrane</keyword>
<name>A0ABV7SWY6_9SPHN</name>
<keyword evidence="2" id="KW-1133">Transmembrane helix</keyword>
<keyword evidence="1" id="KW-0175">Coiled coil</keyword>
<gene>
    <name evidence="3" type="ORF">ACFONA_10510</name>
</gene>
<evidence type="ECO:0000313" key="3">
    <source>
        <dbReference type="EMBL" id="MFC3580594.1"/>
    </source>
</evidence>
<sequence length="101" mass="11276">MSWGGPGFVIAIIAISYAGWIINSWIRAKHGYPLEDEWSGKKSHRGDAGTDSERKIGLLSSENERLTGQISRLEARIAVLERIATDPAERTAREIDALRER</sequence>
<evidence type="ECO:0000256" key="1">
    <source>
        <dbReference type="SAM" id="Coils"/>
    </source>
</evidence>